<dbReference type="OrthoDB" id="7171245at2"/>
<reference evidence="1 2" key="1">
    <citation type="submission" date="2018-03" db="EMBL/GenBank/DDBJ databases">
        <title>Genomic Encyclopedia of Archaeal and Bacterial Type Strains, Phase II (KMG-II): from individual species to whole genera.</title>
        <authorList>
            <person name="Goeker M."/>
        </authorList>
    </citation>
    <scope>NUCLEOTIDE SEQUENCE [LARGE SCALE GENOMIC DNA]</scope>
    <source>
        <strain evidence="1 2">DSM 45312</strain>
    </source>
</reference>
<protein>
    <recommendedName>
        <fullName evidence="3">DUF4034 domain-containing protein</fullName>
    </recommendedName>
</protein>
<keyword evidence="2" id="KW-1185">Reference proteome</keyword>
<evidence type="ECO:0000313" key="2">
    <source>
        <dbReference type="Proteomes" id="UP000240542"/>
    </source>
</evidence>
<dbReference type="RefSeq" id="WP_106580889.1">
    <property type="nucleotide sequence ID" value="NZ_PYGA01000001.1"/>
</dbReference>
<evidence type="ECO:0008006" key="3">
    <source>
        <dbReference type="Google" id="ProtNLM"/>
    </source>
</evidence>
<sequence length="338" mass="37695">MGLFGRRKGEPAPLPAFITGRHWGDPALDAAEEAVGDGHLLAGLALLREARHDFERRDTMVSAFGHAAIGHSGSIYDLLEDGMPAEDAADILVWLGSTLIAEAWEIRGGGFADTVSDNSYKLFRATLANAEEPLLTAARLRPDDPVPWSEMLSYCMGTGADQAERDSVWQNVLSRYPTLWSANWTRLQTLCAKWHGSHEEMFAFARGAVAGAPPGDPVVAMLVEAHSEYLFREREALVENGGFAAFMKFEMGYFTPQVVAELEAAAAKWCQAPRPHPREVDSHHLFGWIFHEAERADNARWHLGQTHMHFRSRPWNYHGTEDTSKEELAKAMRELKML</sequence>
<dbReference type="AlphaFoldDB" id="A0A2P8DU18"/>
<accession>A0A2P8DU18</accession>
<gene>
    <name evidence="1" type="ORF">CLV63_101166</name>
</gene>
<proteinExistence type="predicted"/>
<comment type="caution">
    <text evidence="1">The sequence shown here is derived from an EMBL/GenBank/DDBJ whole genome shotgun (WGS) entry which is preliminary data.</text>
</comment>
<dbReference type="Proteomes" id="UP000240542">
    <property type="component" value="Unassembled WGS sequence"/>
</dbReference>
<dbReference type="EMBL" id="PYGA01000001">
    <property type="protein sequence ID" value="PSL00692.1"/>
    <property type="molecule type" value="Genomic_DNA"/>
</dbReference>
<organism evidence="1 2">
    <name type="scientific">Murinocardiopsis flavida</name>
    <dbReference type="NCBI Taxonomy" id="645275"/>
    <lineage>
        <taxon>Bacteria</taxon>
        <taxon>Bacillati</taxon>
        <taxon>Actinomycetota</taxon>
        <taxon>Actinomycetes</taxon>
        <taxon>Streptosporangiales</taxon>
        <taxon>Nocardiopsidaceae</taxon>
        <taxon>Murinocardiopsis</taxon>
    </lineage>
</organism>
<name>A0A2P8DU18_9ACTN</name>
<evidence type="ECO:0000313" key="1">
    <source>
        <dbReference type="EMBL" id="PSL00692.1"/>
    </source>
</evidence>